<dbReference type="Gene3D" id="3.40.640.10">
    <property type="entry name" value="Type I PLP-dependent aspartate aminotransferase-like (Major domain)"/>
    <property type="match status" value="1"/>
</dbReference>
<evidence type="ECO:0000256" key="6">
    <source>
        <dbReference type="ARBA" id="ARBA00023004"/>
    </source>
</evidence>
<dbReference type="InterPro" id="IPR016454">
    <property type="entry name" value="Cysteine_dSase"/>
</dbReference>
<keyword evidence="7" id="KW-0411">Iron-sulfur</keyword>
<reference evidence="10" key="2">
    <citation type="journal article" date="2021" name="PeerJ">
        <title>Extensive microbial diversity within the chicken gut microbiome revealed by metagenomics and culture.</title>
        <authorList>
            <person name="Gilroy R."/>
            <person name="Ravi A."/>
            <person name="Getino M."/>
            <person name="Pursley I."/>
            <person name="Horton D.L."/>
            <person name="Alikhan N.F."/>
            <person name="Baker D."/>
            <person name="Gharbi K."/>
            <person name="Hall N."/>
            <person name="Watson M."/>
            <person name="Adriaenssens E.M."/>
            <person name="Foster-Nyarko E."/>
            <person name="Jarju S."/>
            <person name="Secka A."/>
            <person name="Antonio M."/>
            <person name="Oren A."/>
            <person name="Chaudhuri R.R."/>
            <person name="La Ragione R."/>
            <person name="Hildebrand F."/>
            <person name="Pallen M.J."/>
        </authorList>
    </citation>
    <scope>NUCLEOTIDE SEQUENCE</scope>
    <source>
        <strain evidence="10">CHK195-12923</strain>
    </source>
</reference>
<dbReference type="PANTHER" id="PTHR11601:SF34">
    <property type="entry name" value="CYSTEINE DESULFURASE"/>
    <property type="match status" value="1"/>
</dbReference>
<keyword evidence="4" id="KW-0479">Metal-binding</keyword>
<dbReference type="InterPro" id="IPR000192">
    <property type="entry name" value="Aminotrans_V_dom"/>
</dbReference>
<evidence type="ECO:0000256" key="2">
    <source>
        <dbReference type="ARBA" id="ARBA00006490"/>
    </source>
</evidence>
<dbReference type="Proteomes" id="UP000824110">
    <property type="component" value="Unassembled WGS sequence"/>
</dbReference>
<dbReference type="InterPro" id="IPR015421">
    <property type="entry name" value="PyrdxlP-dep_Trfase_major"/>
</dbReference>
<keyword evidence="5" id="KW-0663">Pyridoxal phosphate</keyword>
<gene>
    <name evidence="10" type="ORF">IAB69_05695</name>
</gene>
<dbReference type="EMBL" id="DVNE01000060">
    <property type="protein sequence ID" value="HIU62120.1"/>
    <property type="molecule type" value="Genomic_DNA"/>
</dbReference>
<dbReference type="Gene3D" id="3.90.1150.10">
    <property type="entry name" value="Aspartate Aminotransferase, domain 1"/>
    <property type="match status" value="1"/>
</dbReference>
<sequence>MREVYLDNAATTPLSPAAYSAMQPYLTQKFGNADSRYASGREAALAVLSSRDKMRSLFGGTGGDVYFTSCGSEANSWALKGVCAANYGKNNRIILSAIEHPSLLRAARDMEVFGYEVVLVKPDSSGIVRPEFVADALKGGNVAFVGVMYVNNETGVMQPVKEIYDVCRAAGAFYFCDCVQAAGTLVLSSPVADGMSISAHKFYGPKGVGALWLKKGARIERLVSGGQQEGGLRGGTTNVAGICGMEAAYEETCAEMEANNTRLRALRDRFVNIILSSLSGTKLVGSSQSRVPSNANIAFAGCRGEQIMINLDMLGVAVSTGSACSSGASKPSPVLMAMGLSEEEAASCVRFTFGRYNTEEDVTIAAENVIKVVNSVRVTNGHF</sequence>
<evidence type="ECO:0000259" key="9">
    <source>
        <dbReference type="Pfam" id="PF00266"/>
    </source>
</evidence>
<evidence type="ECO:0000256" key="1">
    <source>
        <dbReference type="ARBA" id="ARBA00001933"/>
    </source>
</evidence>
<comment type="cofactor">
    <cofactor evidence="1">
        <name>pyridoxal 5'-phosphate</name>
        <dbReference type="ChEBI" id="CHEBI:597326"/>
    </cofactor>
</comment>
<accession>A0A9D1SJE1</accession>
<comment type="catalytic activity">
    <reaction evidence="8">
        <text>(sulfur carrier)-H + L-cysteine = (sulfur carrier)-SH + L-alanine</text>
        <dbReference type="Rhea" id="RHEA:43892"/>
        <dbReference type="Rhea" id="RHEA-COMP:14737"/>
        <dbReference type="Rhea" id="RHEA-COMP:14739"/>
        <dbReference type="ChEBI" id="CHEBI:29917"/>
        <dbReference type="ChEBI" id="CHEBI:35235"/>
        <dbReference type="ChEBI" id="CHEBI:57972"/>
        <dbReference type="ChEBI" id="CHEBI:64428"/>
        <dbReference type="EC" id="2.8.1.7"/>
    </reaction>
</comment>
<reference evidence="10" key="1">
    <citation type="submission" date="2020-10" db="EMBL/GenBank/DDBJ databases">
        <authorList>
            <person name="Gilroy R."/>
        </authorList>
    </citation>
    <scope>NUCLEOTIDE SEQUENCE</scope>
    <source>
        <strain evidence="10">CHK195-12923</strain>
    </source>
</reference>
<evidence type="ECO:0000256" key="3">
    <source>
        <dbReference type="ARBA" id="ARBA00022679"/>
    </source>
</evidence>
<evidence type="ECO:0000313" key="11">
    <source>
        <dbReference type="Proteomes" id="UP000824110"/>
    </source>
</evidence>
<feature type="domain" description="Aminotransferase class V" evidence="9">
    <location>
        <begin position="4"/>
        <end position="363"/>
    </location>
</feature>
<dbReference type="GO" id="GO:0046872">
    <property type="term" value="F:metal ion binding"/>
    <property type="evidence" value="ECO:0007669"/>
    <property type="project" value="UniProtKB-KW"/>
</dbReference>
<dbReference type="InterPro" id="IPR015424">
    <property type="entry name" value="PyrdxlP-dep_Trfase"/>
</dbReference>
<evidence type="ECO:0000256" key="5">
    <source>
        <dbReference type="ARBA" id="ARBA00022898"/>
    </source>
</evidence>
<evidence type="ECO:0000256" key="8">
    <source>
        <dbReference type="ARBA" id="ARBA00050776"/>
    </source>
</evidence>
<evidence type="ECO:0000256" key="4">
    <source>
        <dbReference type="ARBA" id="ARBA00022723"/>
    </source>
</evidence>
<proteinExistence type="inferred from homology"/>
<protein>
    <submittedName>
        <fullName evidence="10">Cysteine desulfurase</fullName>
    </submittedName>
</protein>
<comment type="similarity">
    <text evidence="2">Belongs to the class-V pyridoxal-phosphate-dependent aminotransferase family. NifS/IscS subfamily.</text>
</comment>
<dbReference type="Gene3D" id="1.10.260.50">
    <property type="match status" value="1"/>
</dbReference>
<evidence type="ECO:0000313" key="10">
    <source>
        <dbReference type="EMBL" id="HIU62120.1"/>
    </source>
</evidence>
<dbReference type="SUPFAM" id="SSF53383">
    <property type="entry name" value="PLP-dependent transferases"/>
    <property type="match status" value="1"/>
</dbReference>
<dbReference type="InterPro" id="IPR015422">
    <property type="entry name" value="PyrdxlP-dep_Trfase_small"/>
</dbReference>
<dbReference type="PANTHER" id="PTHR11601">
    <property type="entry name" value="CYSTEINE DESULFURYLASE FAMILY MEMBER"/>
    <property type="match status" value="1"/>
</dbReference>
<evidence type="ECO:0000256" key="7">
    <source>
        <dbReference type="ARBA" id="ARBA00023014"/>
    </source>
</evidence>
<dbReference type="GO" id="GO:0051536">
    <property type="term" value="F:iron-sulfur cluster binding"/>
    <property type="evidence" value="ECO:0007669"/>
    <property type="project" value="UniProtKB-KW"/>
</dbReference>
<dbReference type="PIRSF" id="PIRSF005572">
    <property type="entry name" value="NifS"/>
    <property type="match status" value="1"/>
</dbReference>
<organism evidence="10 11">
    <name type="scientific">Candidatus Coproplasma excrementigallinarum</name>
    <dbReference type="NCBI Taxonomy" id="2840747"/>
    <lineage>
        <taxon>Bacteria</taxon>
        <taxon>Bacillati</taxon>
        <taxon>Bacillota</taxon>
        <taxon>Clostridia</taxon>
        <taxon>Eubacteriales</taxon>
        <taxon>Candidatus Coproplasma</taxon>
    </lineage>
</organism>
<name>A0A9D1SJE1_9FIRM</name>
<keyword evidence="6" id="KW-0408">Iron</keyword>
<comment type="caution">
    <text evidence="10">The sequence shown here is derived from an EMBL/GenBank/DDBJ whole genome shotgun (WGS) entry which is preliminary data.</text>
</comment>
<dbReference type="GO" id="GO:0031071">
    <property type="term" value="F:cysteine desulfurase activity"/>
    <property type="evidence" value="ECO:0007669"/>
    <property type="project" value="UniProtKB-EC"/>
</dbReference>
<keyword evidence="3" id="KW-0808">Transferase</keyword>
<dbReference type="AlphaFoldDB" id="A0A9D1SJE1"/>
<dbReference type="Pfam" id="PF00266">
    <property type="entry name" value="Aminotran_5"/>
    <property type="match status" value="1"/>
</dbReference>